<sequence>MPKFIAVKLIPKGPFRDIPRADTLFGAIGNATSAIHGQSAVEELVDAFMGGARISSAFPYSGDTYYLPKPLSVEPALEGILTGLDEEERYTTARRLRKAKYLDLKNFELALRLRPFTIPKEIPYARVDVPRVVLDRVTQDSSIYFWEEIRFREKSGVYFLYSGPREVFDEYIAPAMRFLGDTGIGGKSAWGAGLFEVEFHEMKIDAPGSEYSVTLSNALPTKTPVLWRLLRKGGWSFGRRKPRMTFIAEGSIVKNDPGRMERLELGLSHEVYVYGLTFPLGVELPEGLE</sequence>
<dbReference type="RefSeq" id="WP_068663813.1">
    <property type="nucleotide sequence ID" value="NZ_CP015520.1"/>
</dbReference>
<dbReference type="GeneID" id="28494533"/>
<evidence type="ECO:0000256" key="4">
    <source>
        <dbReference type="ARBA" id="ARBA00023118"/>
    </source>
</evidence>
<evidence type="ECO:0000256" key="2">
    <source>
        <dbReference type="ARBA" id="ARBA00016109"/>
    </source>
</evidence>
<evidence type="ECO:0000256" key="1">
    <source>
        <dbReference type="ARBA" id="ARBA00005772"/>
    </source>
</evidence>
<dbReference type="KEGG" id="tpie:A7C91_00025"/>
<dbReference type="EMBL" id="CP015520">
    <property type="protein sequence ID" value="ANF21774.1"/>
    <property type="molecule type" value="Genomic_DNA"/>
</dbReference>
<dbReference type="AlphaFoldDB" id="A0A172WEB2"/>
<organism evidence="5 6">
    <name type="scientific">Thermococcus piezophilus</name>
    <dbReference type="NCBI Taxonomy" id="1712654"/>
    <lineage>
        <taxon>Archaea</taxon>
        <taxon>Methanobacteriati</taxon>
        <taxon>Methanobacteriota</taxon>
        <taxon>Thermococci</taxon>
        <taxon>Thermococcales</taxon>
        <taxon>Thermococcaceae</taxon>
        <taxon>Thermococcus</taxon>
    </lineage>
</organism>
<protein>
    <recommendedName>
        <fullName evidence="2">CRISPR system Cms protein Csm4</fullName>
    </recommendedName>
</protein>
<keyword evidence="4" id="KW-0051">Antiviral defense</keyword>
<dbReference type="GO" id="GO:0051607">
    <property type="term" value="P:defense response to virus"/>
    <property type="evidence" value="ECO:0007669"/>
    <property type="project" value="UniProtKB-KW"/>
</dbReference>
<accession>A0A172WEB2</accession>
<comment type="similarity">
    <text evidence="1">Belongs to the CRISPR-associated Csm4 family.</text>
</comment>
<dbReference type="GO" id="GO:0003723">
    <property type="term" value="F:RNA binding"/>
    <property type="evidence" value="ECO:0007669"/>
    <property type="project" value="UniProtKB-KW"/>
</dbReference>
<dbReference type="NCBIfam" id="TIGR01903">
    <property type="entry name" value="cas5_csm4"/>
    <property type="match status" value="1"/>
</dbReference>
<evidence type="ECO:0000256" key="3">
    <source>
        <dbReference type="ARBA" id="ARBA00022884"/>
    </source>
</evidence>
<keyword evidence="6" id="KW-1185">Reference proteome</keyword>
<evidence type="ECO:0000313" key="5">
    <source>
        <dbReference type="EMBL" id="ANF21774.1"/>
    </source>
</evidence>
<dbReference type="OrthoDB" id="86293at2157"/>
<reference evidence="6" key="1">
    <citation type="journal article" date="2016" name="Syst. Appl. Microbiol.">
        <title>Thermococcus piezophilus sp. nov., a novel hyperthermophilic and piezophilic archaeon with a broad pressure range for growth, isolated from a deepest hydrothermal vent at the Mid-Cayman Rise.</title>
        <authorList>
            <person name="Dalmasso C."/>
            <person name="Oger P."/>
            <person name="Selva G."/>
            <person name="Courtine D."/>
            <person name="L'Haridon S."/>
            <person name="Garlaschelli A."/>
            <person name="Roussel E."/>
            <person name="Miyazaki J."/>
            <person name="Reveillaud J."/>
            <person name="Jebbar M."/>
            <person name="Takai K."/>
            <person name="Maignien L."/>
            <person name="Alain K."/>
        </authorList>
    </citation>
    <scope>NUCLEOTIDE SEQUENCE [LARGE SCALE GENOMIC DNA]</scope>
    <source>
        <strain evidence="6">CDGS</strain>
    </source>
</reference>
<dbReference type="InterPro" id="IPR005510">
    <property type="entry name" value="Csm4"/>
</dbReference>
<name>A0A172WEB2_9EURY</name>
<gene>
    <name evidence="5" type="ORF">A7C91_00025</name>
</gene>
<proteinExistence type="inferred from homology"/>
<dbReference type="Proteomes" id="UP000076969">
    <property type="component" value="Chromosome"/>
</dbReference>
<evidence type="ECO:0000313" key="6">
    <source>
        <dbReference type="Proteomes" id="UP000076969"/>
    </source>
</evidence>
<dbReference type="STRING" id="1712654.A7C91_00025"/>
<keyword evidence="3" id="KW-0694">RNA-binding</keyword>